<organism evidence="1 2">
    <name type="scientific">Corvus brachyrhynchos</name>
    <name type="common">American crow</name>
    <dbReference type="NCBI Taxonomy" id="85066"/>
    <lineage>
        <taxon>Eukaryota</taxon>
        <taxon>Metazoa</taxon>
        <taxon>Chordata</taxon>
        <taxon>Craniata</taxon>
        <taxon>Vertebrata</taxon>
        <taxon>Euteleostomi</taxon>
        <taxon>Archelosauria</taxon>
        <taxon>Archosauria</taxon>
        <taxon>Dinosauria</taxon>
        <taxon>Saurischia</taxon>
        <taxon>Theropoda</taxon>
        <taxon>Coelurosauria</taxon>
        <taxon>Aves</taxon>
        <taxon>Neognathae</taxon>
        <taxon>Neoaves</taxon>
        <taxon>Telluraves</taxon>
        <taxon>Australaves</taxon>
        <taxon>Passeriformes</taxon>
        <taxon>Corvoidea</taxon>
        <taxon>Corvidae</taxon>
        <taxon>Corvus</taxon>
    </lineage>
</organism>
<sequence>LSQALLATVKPSRAESRQHHTDNFGGLSIIVFHCLRLRDGECWLWSICHLVSVSRITVSCGQAAPSCLCLGSHMALN</sequence>
<evidence type="ECO:0000313" key="2">
    <source>
        <dbReference type="Proteomes" id="UP000052976"/>
    </source>
</evidence>
<name>A0A091FAG9_CORBR</name>
<dbReference type="AlphaFoldDB" id="A0A091FAG9"/>
<accession>A0A091FAG9</accession>
<gene>
    <name evidence="1" type="ORF">N302_06377</name>
</gene>
<protein>
    <submittedName>
        <fullName evidence="1">Uncharacterized protein</fullName>
    </submittedName>
</protein>
<dbReference type="EMBL" id="KK719750">
    <property type="protein sequence ID" value="KFO65802.1"/>
    <property type="molecule type" value="Genomic_DNA"/>
</dbReference>
<evidence type="ECO:0000313" key="1">
    <source>
        <dbReference type="EMBL" id="KFO65802.1"/>
    </source>
</evidence>
<feature type="non-terminal residue" evidence="1">
    <location>
        <position position="1"/>
    </location>
</feature>
<feature type="non-terminal residue" evidence="1">
    <location>
        <position position="77"/>
    </location>
</feature>
<keyword evidence="2" id="KW-1185">Reference proteome</keyword>
<reference evidence="1 2" key="1">
    <citation type="submission" date="2014-04" db="EMBL/GenBank/DDBJ databases">
        <title>Genome evolution of avian class.</title>
        <authorList>
            <person name="Zhang G."/>
            <person name="Li C."/>
        </authorList>
    </citation>
    <scope>NUCLEOTIDE SEQUENCE [LARGE SCALE GENOMIC DNA]</scope>
    <source>
        <strain evidence="1">BGI_N302</strain>
    </source>
</reference>
<proteinExistence type="predicted"/>
<dbReference type="Proteomes" id="UP000052976">
    <property type="component" value="Unassembled WGS sequence"/>
</dbReference>